<gene>
    <name evidence="1" type="ORF">DPX16_17353</name>
</gene>
<comment type="caution">
    <text evidence="1">The sequence shown here is derived from an EMBL/GenBank/DDBJ whole genome shotgun (WGS) entry which is preliminary data.</text>
</comment>
<dbReference type="Proteomes" id="UP000281406">
    <property type="component" value="Unassembled WGS sequence"/>
</dbReference>
<organism evidence="1 2">
    <name type="scientific">Anabarilius grahami</name>
    <name type="common">Kanglang fish</name>
    <name type="synonym">Barilius grahami</name>
    <dbReference type="NCBI Taxonomy" id="495550"/>
    <lineage>
        <taxon>Eukaryota</taxon>
        <taxon>Metazoa</taxon>
        <taxon>Chordata</taxon>
        <taxon>Craniata</taxon>
        <taxon>Vertebrata</taxon>
        <taxon>Euteleostomi</taxon>
        <taxon>Actinopterygii</taxon>
        <taxon>Neopterygii</taxon>
        <taxon>Teleostei</taxon>
        <taxon>Ostariophysi</taxon>
        <taxon>Cypriniformes</taxon>
        <taxon>Xenocyprididae</taxon>
        <taxon>Xenocypridinae</taxon>
        <taxon>Xenocypridinae incertae sedis</taxon>
        <taxon>Anabarilius</taxon>
    </lineage>
</organism>
<keyword evidence="2" id="KW-1185">Reference proteome</keyword>
<dbReference type="AlphaFoldDB" id="A0A3N0Y0F8"/>
<proteinExistence type="predicted"/>
<reference evidence="1 2" key="1">
    <citation type="submission" date="2018-10" db="EMBL/GenBank/DDBJ databases">
        <title>Genome assembly for a Yunnan-Guizhou Plateau 3E fish, Anabarilius grahami (Regan), and its evolutionary and genetic applications.</title>
        <authorList>
            <person name="Jiang W."/>
        </authorList>
    </citation>
    <scope>NUCLEOTIDE SEQUENCE [LARGE SCALE GENOMIC DNA]</scope>
    <source>
        <strain evidence="1">AG-KIZ</strain>
        <tissue evidence="1">Muscle</tissue>
    </source>
</reference>
<evidence type="ECO:0000313" key="2">
    <source>
        <dbReference type="Proteomes" id="UP000281406"/>
    </source>
</evidence>
<evidence type="ECO:0000313" key="1">
    <source>
        <dbReference type="EMBL" id="ROK35610.1"/>
    </source>
</evidence>
<dbReference type="EMBL" id="RJVU01057109">
    <property type="protein sequence ID" value="ROK35610.1"/>
    <property type="molecule type" value="Genomic_DNA"/>
</dbReference>
<dbReference type="OrthoDB" id="8963287at2759"/>
<accession>A0A3N0Y0F8</accession>
<sequence>MCKPLGLDNFPGKDQTDYVEEFIHICHNATCDDLALMDGFRSELDDGIRFVMSKGNTCWTLEECINFTLWVDGSSFFMGEAEEDTISVVQPHLAPVTCHPCRVQERI</sequence>
<name>A0A3N0Y0F8_ANAGA</name>
<protein>
    <submittedName>
        <fullName evidence="1">Uncharacterized protein</fullName>
    </submittedName>
</protein>